<sequence length="106" mass="11360">MMKSTRYAESIQGKHCTSQANCTYIKGTTCLRSFCLCGDNTHPSNGICSATHKRVGHICQKDDDCVEGAECQASDDKPKGNNGPAPTDKTCQCLDNLPPTTRGTCS</sequence>
<proteinExistence type="predicted"/>
<name>A0AAV8VX97_9CUCU</name>
<accession>A0AAV8VX97</accession>
<comment type="caution">
    <text evidence="1">The sequence shown here is derived from an EMBL/GenBank/DDBJ whole genome shotgun (WGS) entry which is preliminary data.</text>
</comment>
<reference evidence="1 2" key="1">
    <citation type="journal article" date="2023" name="Insect Mol. Biol.">
        <title>Genome sequencing provides insights into the evolution of gene families encoding plant cell wall-degrading enzymes in longhorned beetles.</title>
        <authorList>
            <person name="Shin N.R."/>
            <person name="Okamura Y."/>
            <person name="Kirsch R."/>
            <person name="Pauchet Y."/>
        </authorList>
    </citation>
    <scope>NUCLEOTIDE SEQUENCE [LARGE SCALE GENOMIC DNA]</scope>
    <source>
        <strain evidence="1">EAD_L_NR</strain>
    </source>
</reference>
<organism evidence="1 2">
    <name type="scientific">Exocentrus adspersus</name>
    <dbReference type="NCBI Taxonomy" id="1586481"/>
    <lineage>
        <taxon>Eukaryota</taxon>
        <taxon>Metazoa</taxon>
        <taxon>Ecdysozoa</taxon>
        <taxon>Arthropoda</taxon>
        <taxon>Hexapoda</taxon>
        <taxon>Insecta</taxon>
        <taxon>Pterygota</taxon>
        <taxon>Neoptera</taxon>
        <taxon>Endopterygota</taxon>
        <taxon>Coleoptera</taxon>
        <taxon>Polyphaga</taxon>
        <taxon>Cucujiformia</taxon>
        <taxon>Chrysomeloidea</taxon>
        <taxon>Cerambycidae</taxon>
        <taxon>Lamiinae</taxon>
        <taxon>Acanthocinini</taxon>
        <taxon>Exocentrus</taxon>
    </lineage>
</organism>
<evidence type="ECO:0000313" key="1">
    <source>
        <dbReference type="EMBL" id="KAJ8918659.1"/>
    </source>
</evidence>
<evidence type="ECO:0000313" key="2">
    <source>
        <dbReference type="Proteomes" id="UP001159042"/>
    </source>
</evidence>
<dbReference type="Proteomes" id="UP001159042">
    <property type="component" value="Unassembled WGS sequence"/>
</dbReference>
<dbReference type="AlphaFoldDB" id="A0AAV8VX97"/>
<feature type="non-terminal residue" evidence="1">
    <location>
        <position position="106"/>
    </location>
</feature>
<protein>
    <recommendedName>
        <fullName evidence="3">EB domain-containing protein</fullName>
    </recommendedName>
</protein>
<dbReference type="EMBL" id="JANEYG010000023">
    <property type="protein sequence ID" value="KAJ8918659.1"/>
    <property type="molecule type" value="Genomic_DNA"/>
</dbReference>
<keyword evidence="2" id="KW-1185">Reference proteome</keyword>
<gene>
    <name evidence="1" type="ORF">NQ315_014978</name>
</gene>
<evidence type="ECO:0008006" key="3">
    <source>
        <dbReference type="Google" id="ProtNLM"/>
    </source>
</evidence>